<accession>A0A1J5GF47</accession>
<dbReference type="Pfam" id="PF00072">
    <property type="entry name" value="Response_reg"/>
    <property type="match status" value="1"/>
</dbReference>
<evidence type="ECO:0000256" key="1">
    <source>
        <dbReference type="ARBA" id="ARBA00022553"/>
    </source>
</evidence>
<keyword evidence="1 2" id="KW-0597">Phosphoprotein</keyword>
<dbReference type="PANTHER" id="PTHR44591:SF3">
    <property type="entry name" value="RESPONSE REGULATORY DOMAIN-CONTAINING PROTEIN"/>
    <property type="match status" value="1"/>
</dbReference>
<evidence type="ECO:0000313" key="5">
    <source>
        <dbReference type="Proteomes" id="UP000182059"/>
    </source>
</evidence>
<feature type="domain" description="Response regulatory" evidence="3">
    <location>
        <begin position="7"/>
        <end position="123"/>
    </location>
</feature>
<dbReference type="Gene3D" id="3.40.50.2300">
    <property type="match status" value="1"/>
</dbReference>
<name>A0A1J5GF47_9BACT</name>
<evidence type="ECO:0000313" key="4">
    <source>
        <dbReference type="EMBL" id="OIP65744.1"/>
    </source>
</evidence>
<gene>
    <name evidence="4" type="ORF">AUK15_01320</name>
</gene>
<evidence type="ECO:0000256" key="2">
    <source>
        <dbReference type="PROSITE-ProRule" id="PRU00169"/>
    </source>
</evidence>
<sequence length="124" mass="13927">MDKHTKKILIIEDDGHVSKVYETKFIQEGYIPVLVESGEHATKKIVHEKPDLIILDLMVPKKDGFAILKEIKGNSIIANIPIIVLTNLGGRDDHERALGLGANDYMVKSENSIQHIVDNIKKYV</sequence>
<dbReference type="PROSITE" id="PS50110">
    <property type="entry name" value="RESPONSE_REGULATORY"/>
    <property type="match status" value="1"/>
</dbReference>
<dbReference type="SMART" id="SM00448">
    <property type="entry name" value="REC"/>
    <property type="match status" value="1"/>
</dbReference>
<organism evidence="4 5">
    <name type="scientific">Candidatus Nomurabacteria bacterium CG2_30_43_9</name>
    <dbReference type="NCBI Taxonomy" id="1805283"/>
    <lineage>
        <taxon>Bacteria</taxon>
        <taxon>Candidatus Nomuraibacteriota</taxon>
    </lineage>
</organism>
<dbReference type="AlphaFoldDB" id="A0A1J5GF47"/>
<dbReference type="SUPFAM" id="SSF52172">
    <property type="entry name" value="CheY-like"/>
    <property type="match status" value="1"/>
</dbReference>
<dbReference type="InterPro" id="IPR011006">
    <property type="entry name" value="CheY-like_superfamily"/>
</dbReference>
<dbReference type="PANTHER" id="PTHR44591">
    <property type="entry name" value="STRESS RESPONSE REGULATOR PROTEIN 1"/>
    <property type="match status" value="1"/>
</dbReference>
<evidence type="ECO:0000259" key="3">
    <source>
        <dbReference type="PROSITE" id="PS50110"/>
    </source>
</evidence>
<dbReference type="Proteomes" id="UP000182059">
    <property type="component" value="Unassembled WGS sequence"/>
</dbReference>
<dbReference type="InterPro" id="IPR050595">
    <property type="entry name" value="Bact_response_regulator"/>
</dbReference>
<dbReference type="GO" id="GO:0000160">
    <property type="term" value="P:phosphorelay signal transduction system"/>
    <property type="evidence" value="ECO:0007669"/>
    <property type="project" value="InterPro"/>
</dbReference>
<dbReference type="CDD" id="cd17574">
    <property type="entry name" value="REC_OmpR"/>
    <property type="match status" value="1"/>
</dbReference>
<dbReference type="InterPro" id="IPR001789">
    <property type="entry name" value="Sig_transdc_resp-reg_receiver"/>
</dbReference>
<protein>
    <recommendedName>
        <fullName evidence="3">Response regulatory domain-containing protein</fullName>
    </recommendedName>
</protein>
<feature type="modified residue" description="4-aspartylphosphate" evidence="2">
    <location>
        <position position="56"/>
    </location>
</feature>
<reference evidence="4 5" key="1">
    <citation type="journal article" date="2016" name="Environ. Microbiol.">
        <title>Genomic resolution of a cold subsurface aquifer community provides metabolic insights for novel microbes adapted to high CO concentrations.</title>
        <authorList>
            <person name="Probst A.J."/>
            <person name="Castelle C.J."/>
            <person name="Singh A."/>
            <person name="Brown C.T."/>
            <person name="Anantharaman K."/>
            <person name="Sharon I."/>
            <person name="Hug L.A."/>
            <person name="Burstein D."/>
            <person name="Emerson J.B."/>
            <person name="Thomas B.C."/>
            <person name="Banfield J.F."/>
        </authorList>
    </citation>
    <scope>NUCLEOTIDE SEQUENCE [LARGE SCALE GENOMIC DNA]</scope>
    <source>
        <strain evidence="4">CG2_30_43_9</strain>
    </source>
</reference>
<proteinExistence type="predicted"/>
<comment type="caution">
    <text evidence="4">The sequence shown here is derived from an EMBL/GenBank/DDBJ whole genome shotgun (WGS) entry which is preliminary data.</text>
</comment>
<dbReference type="EMBL" id="MNYX01000035">
    <property type="protein sequence ID" value="OIP65744.1"/>
    <property type="molecule type" value="Genomic_DNA"/>
</dbReference>